<sequence>MISMNCLNGSVLPNLARIHHFTSEIIDGAPSEKHFDWRLLKSMRLFIISNSICRKQLSRLPVSHHCRESYIPAEIASFFITACHSVARHTLLFLTPTSTGKSQFSRIAAAMFPSQITSTWVCEFYCFQCLAQRPTTGDDGGFGGFVFLL</sequence>
<accession>A0A8X6SPU3</accession>
<dbReference type="EMBL" id="BMAU01021334">
    <property type="protein sequence ID" value="GFY15255.1"/>
    <property type="molecule type" value="Genomic_DNA"/>
</dbReference>
<organism evidence="1 2">
    <name type="scientific">Trichonephila clavipes</name>
    <name type="common">Golden silk orbweaver</name>
    <name type="synonym">Nephila clavipes</name>
    <dbReference type="NCBI Taxonomy" id="2585209"/>
    <lineage>
        <taxon>Eukaryota</taxon>
        <taxon>Metazoa</taxon>
        <taxon>Ecdysozoa</taxon>
        <taxon>Arthropoda</taxon>
        <taxon>Chelicerata</taxon>
        <taxon>Arachnida</taxon>
        <taxon>Araneae</taxon>
        <taxon>Araneomorphae</taxon>
        <taxon>Entelegynae</taxon>
        <taxon>Araneoidea</taxon>
        <taxon>Nephilidae</taxon>
        <taxon>Trichonephila</taxon>
    </lineage>
</organism>
<gene>
    <name evidence="1" type="ORF">TNCV_1570661</name>
</gene>
<name>A0A8X6SPU3_TRICX</name>
<comment type="caution">
    <text evidence="1">The sequence shown here is derived from an EMBL/GenBank/DDBJ whole genome shotgun (WGS) entry which is preliminary data.</text>
</comment>
<reference evidence="1" key="1">
    <citation type="submission" date="2020-08" db="EMBL/GenBank/DDBJ databases">
        <title>Multicomponent nature underlies the extraordinary mechanical properties of spider dragline silk.</title>
        <authorList>
            <person name="Kono N."/>
            <person name="Nakamura H."/>
            <person name="Mori M."/>
            <person name="Yoshida Y."/>
            <person name="Ohtoshi R."/>
            <person name="Malay A.D."/>
            <person name="Moran D.A.P."/>
            <person name="Tomita M."/>
            <person name="Numata K."/>
            <person name="Arakawa K."/>
        </authorList>
    </citation>
    <scope>NUCLEOTIDE SEQUENCE</scope>
</reference>
<evidence type="ECO:0000313" key="2">
    <source>
        <dbReference type="Proteomes" id="UP000887159"/>
    </source>
</evidence>
<dbReference type="Proteomes" id="UP000887159">
    <property type="component" value="Unassembled WGS sequence"/>
</dbReference>
<proteinExistence type="predicted"/>
<keyword evidence="2" id="KW-1185">Reference proteome</keyword>
<evidence type="ECO:0000313" key="1">
    <source>
        <dbReference type="EMBL" id="GFY15255.1"/>
    </source>
</evidence>
<protein>
    <submittedName>
        <fullName evidence="1">Uncharacterized protein</fullName>
    </submittedName>
</protein>
<dbReference type="AlphaFoldDB" id="A0A8X6SPU3"/>